<feature type="compositionally biased region" description="Acidic residues" evidence="1">
    <location>
        <begin position="101"/>
        <end position="119"/>
    </location>
</feature>
<feature type="region of interest" description="Disordered" evidence="1">
    <location>
        <begin position="1"/>
        <end position="22"/>
    </location>
</feature>
<dbReference type="AlphaFoldDB" id="A0A1A8H674"/>
<sequence length="119" mass="12910">MEESAHFNLAHASSRHNEESVSSPYPLIMVTTRMSSYDAAFKLKAIDLAVKEGNSAAAHGSGKNSFKPASPGDDDSNTDSDTDIATEKVCDEALLRLFNSDTEEEDFNGFSAQEEDESE</sequence>
<gene>
    <name evidence="2" type="primary">POGK</name>
</gene>
<feature type="compositionally biased region" description="Acidic residues" evidence="1">
    <location>
        <begin position="72"/>
        <end position="84"/>
    </location>
</feature>
<protein>
    <submittedName>
        <fullName evidence="2">Uncharacterized protein</fullName>
    </submittedName>
</protein>
<evidence type="ECO:0000313" key="2">
    <source>
        <dbReference type="EMBL" id="SBQ79721.1"/>
    </source>
</evidence>
<name>A0A1A8H674_9TELE</name>
<feature type="region of interest" description="Disordered" evidence="1">
    <location>
        <begin position="54"/>
        <end position="86"/>
    </location>
</feature>
<dbReference type="EMBL" id="HAEC01011504">
    <property type="protein sequence ID" value="SBQ79721.1"/>
    <property type="molecule type" value="Transcribed_RNA"/>
</dbReference>
<evidence type="ECO:0000256" key="1">
    <source>
        <dbReference type="SAM" id="MobiDB-lite"/>
    </source>
</evidence>
<organism evidence="2">
    <name type="scientific">Nothobranchius korthausae</name>
    <dbReference type="NCBI Taxonomy" id="1143690"/>
    <lineage>
        <taxon>Eukaryota</taxon>
        <taxon>Metazoa</taxon>
        <taxon>Chordata</taxon>
        <taxon>Craniata</taxon>
        <taxon>Vertebrata</taxon>
        <taxon>Euteleostomi</taxon>
        <taxon>Actinopterygii</taxon>
        <taxon>Neopterygii</taxon>
        <taxon>Teleostei</taxon>
        <taxon>Neoteleostei</taxon>
        <taxon>Acanthomorphata</taxon>
        <taxon>Ovalentaria</taxon>
        <taxon>Atherinomorphae</taxon>
        <taxon>Cyprinodontiformes</taxon>
        <taxon>Nothobranchiidae</taxon>
        <taxon>Nothobranchius</taxon>
    </lineage>
</organism>
<accession>A0A1A8H674</accession>
<reference evidence="2" key="1">
    <citation type="submission" date="2016-05" db="EMBL/GenBank/DDBJ databases">
        <authorList>
            <person name="Lavstsen T."/>
            <person name="Jespersen J.S."/>
        </authorList>
    </citation>
    <scope>NUCLEOTIDE SEQUENCE</scope>
    <source>
        <tissue evidence="2">Brain</tissue>
    </source>
</reference>
<feature type="region of interest" description="Disordered" evidence="1">
    <location>
        <begin position="100"/>
        <end position="119"/>
    </location>
</feature>
<proteinExistence type="predicted"/>
<reference evidence="2" key="2">
    <citation type="submission" date="2016-06" db="EMBL/GenBank/DDBJ databases">
        <title>The genome of a short-lived fish provides insights into sex chromosome evolution and the genetic control of aging.</title>
        <authorList>
            <person name="Reichwald K."/>
            <person name="Felder M."/>
            <person name="Petzold A."/>
            <person name="Koch P."/>
            <person name="Groth M."/>
            <person name="Platzer M."/>
        </authorList>
    </citation>
    <scope>NUCLEOTIDE SEQUENCE</scope>
    <source>
        <tissue evidence="2">Brain</tissue>
    </source>
</reference>